<keyword evidence="4" id="KW-1185">Reference proteome</keyword>
<gene>
    <name evidence="3" type="ORF">DSM5745_04520</name>
</gene>
<dbReference type="OrthoDB" id="2373480at2759"/>
<dbReference type="EMBL" id="PVWQ01000004">
    <property type="protein sequence ID" value="RDW84194.1"/>
    <property type="molecule type" value="Genomic_DNA"/>
</dbReference>
<dbReference type="Pfam" id="PF03583">
    <property type="entry name" value="LIP"/>
    <property type="match status" value="1"/>
</dbReference>
<dbReference type="AlphaFoldDB" id="A0A3D8SDL5"/>
<dbReference type="PANTHER" id="PTHR34853">
    <property type="match status" value="1"/>
</dbReference>
<reference evidence="3 4" key="1">
    <citation type="journal article" date="2018" name="IMA Fungus">
        <title>IMA Genome-F 9: Draft genome sequence of Annulohypoxylon stygium, Aspergillus mulundensis, Berkeleyomyces basicola (syn. Thielaviopsis basicola), Ceratocystis smalleyi, two Cercospora beticola strains, Coleophoma cylindrospora, Fusarium fracticaudum, Phialophora cf. hyalina, and Morchella septimelata.</title>
        <authorList>
            <person name="Wingfield B.D."/>
            <person name="Bills G.F."/>
            <person name="Dong Y."/>
            <person name="Huang W."/>
            <person name="Nel W.J."/>
            <person name="Swalarsk-Parry B.S."/>
            <person name="Vaghefi N."/>
            <person name="Wilken P.M."/>
            <person name="An Z."/>
            <person name="de Beer Z.W."/>
            <person name="De Vos L."/>
            <person name="Chen L."/>
            <person name="Duong T.A."/>
            <person name="Gao Y."/>
            <person name="Hammerbacher A."/>
            <person name="Kikkert J.R."/>
            <person name="Li Y."/>
            <person name="Li H."/>
            <person name="Li K."/>
            <person name="Li Q."/>
            <person name="Liu X."/>
            <person name="Ma X."/>
            <person name="Naidoo K."/>
            <person name="Pethybridge S.J."/>
            <person name="Sun J."/>
            <person name="Steenkamp E.T."/>
            <person name="van der Nest M.A."/>
            <person name="van Wyk S."/>
            <person name="Wingfield M.J."/>
            <person name="Xiong C."/>
            <person name="Yue Q."/>
            <person name="Zhang X."/>
        </authorList>
    </citation>
    <scope>NUCLEOTIDE SEQUENCE [LARGE SCALE GENOMIC DNA]</scope>
    <source>
        <strain evidence="3 4">DSM 5745</strain>
    </source>
</reference>
<proteinExistence type="inferred from homology"/>
<dbReference type="GO" id="GO:0016042">
    <property type="term" value="P:lipid catabolic process"/>
    <property type="evidence" value="ECO:0007669"/>
    <property type="project" value="UniProtKB-UniRule"/>
</dbReference>
<dbReference type="InterPro" id="IPR005152">
    <property type="entry name" value="Lipase_secreted"/>
</dbReference>
<dbReference type="GeneID" id="38114890"/>
<dbReference type="SUPFAM" id="SSF53474">
    <property type="entry name" value="alpha/beta-Hydrolases"/>
    <property type="match status" value="1"/>
</dbReference>
<dbReference type="Gene3D" id="1.10.260.130">
    <property type="match status" value="1"/>
</dbReference>
<evidence type="ECO:0000313" key="4">
    <source>
        <dbReference type="Proteomes" id="UP000256690"/>
    </source>
</evidence>
<accession>A0A3D8SDL5</accession>
<organism evidence="3 4">
    <name type="scientific">Aspergillus mulundensis</name>
    <dbReference type="NCBI Taxonomy" id="1810919"/>
    <lineage>
        <taxon>Eukaryota</taxon>
        <taxon>Fungi</taxon>
        <taxon>Dikarya</taxon>
        <taxon>Ascomycota</taxon>
        <taxon>Pezizomycotina</taxon>
        <taxon>Eurotiomycetes</taxon>
        <taxon>Eurotiomycetidae</taxon>
        <taxon>Eurotiales</taxon>
        <taxon>Aspergillaceae</taxon>
        <taxon>Aspergillus</taxon>
        <taxon>Aspergillus subgen. Nidulantes</taxon>
    </lineage>
</organism>
<dbReference type="GO" id="GO:0004806">
    <property type="term" value="F:triacylglycerol lipase activity"/>
    <property type="evidence" value="ECO:0007669"/>
    <property type="project" value="UniProtKB-UniRule"/>
</dbReference>
<comment type="similarity">
    <text evidence="2">Belongs to the AB hydrolase superfamily. Lipase family.</text>
</comment>
<dbReference type="Proteomes" id="UP000256690">
    <property type="component" value="Unassembled WGS sequence"/>
</dbReference>
<evidence type="ECO:0000256" key="2">
    <source>
        <dbReference type="PIRNR" id="PIRNR029171"/>
    </source>
</evidence>
<comment type="caution">
    <text evidence="3">The sequence shown here is derived from an EMBL/GenBank/DDBJ whole genome shotgun (WGS) entry which is preliminary data.</text>
</comment>
<name>A0A3D8SDL5_9EURO</name>
<evidence type="ECO:0000313" key="3">
    <source>
        <dbReference type="EMBL" id="RDW84194.1"/>
    </source>
</evidence>
<protein>
    <submittedName>
        <fullName evidence="3">Uncharacterized protein</fullName>
    </submittedName>
</protein>
<evidence type="ECO:0000256" key="1">
    <source>
        <dbReference type="ARBA" id="ARBA00022801"/>
    </source>
</evidence>
<dbReference type="PIRSF" id="PIRSF029171">
    <property type="entry name" value="Esterase_LipA"/>
    <property type="match status" value="1"/>
</dbReference>
<dbReference type="RefSeq" id="XP_026605532.1">
    <property type="nucleotide sequence ID" value="XM_026746536.1"/>
</dbReference>
<keyword evidence="1" id="KW-0378">Hydrolase</keyword>
<sequence length="395" mass="42434">MDVLPPSIDPWYTAPAGYEAAVPGTVLRVRPGPETHLAAMNSTASSIYNILYRTTDAFEQPSFAVTTLLVPLSPSETNGTKLLSYQIPYNTVNIDYSPSYALGTEYATYLADITTALENGWFVNVPDFEGPRASFSVSLESAHATLDSIRAVIAADIHPEHGLDADTSTVLWGYSGGSIPSEVAGEVAAAYAPELDIAGIAIGGVLVDVEHVLRVVDGTAYAALAPLMMLGLATRYPEVRAYLDSYLRPYGAWNRTAFESAAGMSVLQAYGVFGNQSMAMYFSSGSGWLHALELRAAKEESWVMGRRGTPGVPMFVYMAVGDEVCPVGDVDGLVRAYCEAGARIRYERNTVGNHLAEKMGDRERVFGWLAGIFEGMEVQVGCVVRDVKIGGEPVV</sequence>
<dbReference type="Gene3D" id="3.40.50.1820">
    <property type="entry name" value="alpha/beta hydrolase"/>
    <property type="match status" value="1"/>
</dbReference>
<dbReference type="PANTHER" id="PTHR34853:SF5">
    <property type="entry name" value="LIP-DOMAIN-CONTAINING PROTEIN-RELATED"/>
    <property type="match status" value="1"/>
</dbReference>
<dbReference type="InterPro" id="IPR029058">
    <property type="entry name" value="AB_hydrolase_fold"/>
</dbReference>